<dbReference type="InterPro" id="IPR050216">
    <property type="entry name" value="LRR_domain-containing"/>
</dbReference>
<reference evidence="3 4" key="1">
    <citation type="submission" date="2020-11" db="EMBL/GenBank/DDBJ databases">
        <authorList>
            <person name="Wallbank WR R."/>
            <person name="Pardo Diaz C."/>
            <person name="Kozak K."/>
            <person name="Martin S."/>
            <person name="Jiggins C."/>
            <person name="Moest M."/>
            <person name="Warren A I."/>
            <person name="Generalovic N T."/>
            <person name="Byers J.R.P. K."/>
            <person name="Montejo-Kovacevich G."/>
            <person name="Yen C E."/>
        </authorList>
    </citation>
    <scope>NUCLEOTIDE SEQUENCE [LARGE SCALE GENOMIC DNA]</scope>
</reference>
<dbReference type="GO" id="GO:0005737">
    <property type="term" value="C:cytoplasm"/>
    <property type="evidence" value="ECO:0007669"/>
    <property type="project" value="TreeGrafter"/>
</dbReference>
<gene>
    <name evidence="3" type="ORF">HERILL_LOCUS1798</name>
</gene>
<dbReference type="SMART" id="SM00369">
    <property type="entry name" value="LRR_TYP"/>
    <property type="match status" value="3"/>
</dbReference>
<dbReference type="Pfam" id="PF13855">
    <property type="entry name" value="LRR_8"/>
    <property type="match status" value="1"/>
</dbReference>
<dbReference type="PANTHER" id="PTHR48051">
    <property type="match status" value="1"/>
</dbReference>
<evidence type="ECO:0008006" key="5">
    <source>
        <dbReference type="Google" id="ProtNLM"/>
    </source>
</evidence>
<evidence type="ECO:0000313" key="3">
    <source>
        <dbReference type="EMBL" id="CAD7078537.1"/>
    </source>
</evidence>
<dbReference type="InterPro" id="IPR001611">
    <property type="entry name" value="Leu-rich_rpt"/>
</dbReference>
<dbReference type="Proteomes" id="UP000594454">
    <property type="component" value="Chromosome 1"/>
</dbReference>
<sequence length="625" mass="72600">MGCRLAKDETNSNISSEVVNRETMARSGERIDFKARFERKMCLAKETPEPDFDLSECNLKEIPAGVFVLCRVLRKEHLDLSCNKISDFMAGPMSDLSLLQVLNISHNKLKKLPDDLFRIENLRELHLSDNLLTRLPKTINRLNRIEFLDISHNRIETIEEVSCMPTLRILNVSGNSQLREIPSCLSTCDSLRDLILDQDTLEWPPAQVIAAGTEHILKFLTTGELNVGDVEVACEAKEKMSSSREDALMKLLVDRERQNQTVENKLKTVPPTDDGYGNENALIEQLHMRQQKQKQKLLQAVLFQQNQTEGLVSRIQQRKDQERDLLIKDIKAAEQNANLVIDKLLALRNGPDPALLEKERLEEERLLEKLHLEHSELRKQEILATMVEVLHNEDNKLLDYQQKRNLTNQDILERELESSRQLKDFFCDYERNRSDIIQKICEDEELQKEAVATLIGMNDARTWGLVEQLKIVEAQLANMTQIEIDKKTFSSIDQMNELADKRMRLTFVLMDLLDQQESRRKELLDTLMCMEAQKRNEEDFWLLQYQRLIDSRPLEFSIKTHSIDPLLGYSFLVNGVIHCLPFLQKLWQNSNIRIEDLRDDDLEACGVTQEKDRKLILKSIRDFIN</sequence>
<keyword evidence="2" id="KW-0677">Repeat</keyword>
<protein>
    <recommendedName>
        <fullName evidence="5">E3 ubiquitin-protein ligase LRSAM1</fullName>
    </recommendedName>
</protein>
<dbReference type="PROSITE" id="PS51450">
    <property type="entry name" value="LRR"/>
    <property type="match status" value="3"/>
</dbReference>
<dbReference type="AlphaFoldDB" id="A0A7R8UD58"/>
<keyword evidence="4" id="KW-1185">Reference proteome</keyword>
<dbReference type="SUPFAM" id="SSF52047">
    <property type="entry name" value="RNI-like"/>
    <property type="match status" value="1"/>
</dbReference>
<dbReference type="PANTHER" id="PTHR48051:SF47">
    <property type="entry name" value="LEUCINE RICH REPEAT AND STERILE ALPHA MOTIF CONTAINING 1"/>
    <property type="match status" value="1"/>
</dbReference>
<dbReference type="SMART" id="SM00364">
    <property type="entry name" value="LRR_BAC"/>
    <property type="match status" value="4"/>
</dbReference>
<evidence type="ECO:0000313" key="4">
    <source>
        <dbReference type="Proteomes" id="UP000594454"/>
    </source>
</evidence>
<dbReference type="EMBL" id="LR899009">
    <property type="protein sequence ID" value="CAD7078537.1"/>
    <property type="molecule type" value="Genomic_DNA"/>
</dbReference>
<organism evidence="3 4">
    <name type="scientific">Hermetia illucens</name>
    <name type="common">Black soldier fly</name>
    <dbReference type="NCBI Taxonomy" id="343691"/>
    <lineage>
        <taxon>Eukaryota</taxon>
        <taxon>Metazoa</taxon>
        <taxon>Ecdysozoa</taxon>
        <taxon>Arthropoda</taxon>
        <taxon>Hexapoda</taxon>
        <taxon>Insecta</taxon>
        <taxon>Pterygota</taxon>
        <taxon>Neoptera</taxon>
        <taxon>Endopterygota</taxon>
        <taxon>Diptera</taxon>
        <taxon>Brachycera</taxon>
        <taxon>Stratiomyomorpha</taxon>
        <taxon>Stratiomyidae</taxon>
        <taxon>Hermetiinae</taxon>
        <taxon>Hermetia</taxon>
    </lineage>
</organism>
<keyword evidence="1" id="KW-0433">Leucine-rich repeat</keyword>
<dbReference type="OrthoDB" id="1711136at2759"/>
<dbReference type="InParanoid" id="A0A7R8UD58"/>
<dbReference type="InterPro" id="IPR032675">
    <property type="entry name" value="LRR_dom_sf"/>
</dbReference>
<dbReference type="InterPro" id="IPR003591">
    <property type="entry name" value="Leu-rich_rpt_typical-subtyp"/>
</dbReference>
<name>A0A7R8UD58_HERIL</name>
<accession>A0A7R8UD58</accession>
<proteinExistence type="predicted"/>
<dbReference type="Gene3D" id="3.80.10.10">
    <property type="entry name" value="Ribonuclease Inhibitor"/>
    <property type="match status" value="1"/>
</dbReference>
<evidence type="ECO:0000256" key="2">
    <source>
        <dbReference type="ARBA" id="ARBA00022737"/>
    </source>
</evidence>
<evidence type="ECO:0000256" key="1">
    <source>
        <dbReference type="ARBA" id="ARBA00022614"/>
    </source>
</evidence>